<accession>A0A397TJ81</accession>
<protein>
    <submittedName>
        <fullName evidence="2">Uncharacterized protein</fullName>
    </submittedName>
</protein>
<dbReference type="AlphaFoldDB" id="A0A397TJ81"/>
<evidence type="ECO:0000256" key="1">
    <source>
        <dbReference type="SAM" id="MobiDB-lite"/>
    </source>
</evidence>
<organism evidence="2 3">
    <name type="scientific">Glomus cerebriforme</name>
    <dbReference type="NCBI Taxonomy" id="658196"/>
    <lineage>
        <taxon>Eukaryota</taxon>
        <taxon>Fungi</taxon>
        <taxon>Fungi incertae sedis</taxon>
        <taxon>Mucoromycota</taxon>
        <taxon>Glomeromycotina</taxon>
        <taxon>Glomeromycetes</taxon>
        <taxon>Glomerales</taxon>
        <taxon>Glomeraceae</taxon>
        <taxon>Glomus</taxon>
    </lineage>
</organism>
<evidence type="ECO:0000313" key="2">
    <source>
        <dbReference type="EMBL" id="RIA96517.1"/>
    </source>
</evidence>
<reference evidence="2 3" key="1">
    <citation type="submission" date="2018-06" db="EMBL/GenBank/DDBJ databases">
        <title>Comparative genomics reveals the genomic features of Rhizophagus irregularis, R. cerebriforme, R. diaphanum and Gigaspora rosea, and their symbiotic lifestyle signature.</title>
        <authorList>
            <person name="Morin E."/>
            <person name="San Clemente H."/>
            <person name="Chen E.C.H."/>
            <person name="De La Providencia I."/>
            <person name="Hainaut M."/>
            <person name="Kuo A."/>
            <person name="Kohler A."/>
            <person name="Murat C."/>
            <person name="Tang N."/>
            <person name="Roy S."/>
            <person name="Loubradou J."/>
            <person name="Henrissat B."/>
            <person name="Grigoriev I.V."/>
            <person name="Corradi N."/>
            <person name="Roux C."/>
            <person name="Martin F.M."/>
        </authorList>
    </citation>
    <scope>NUCLEOTIDE SEQUENCE [LARGE SCALE GENOMIC DNA]</scope>
    <source>
        <strain evidence="2 3">DAOM 227022</strain>
    </source>
</reference>
<dbReference type="EMBL" id="QKYT01000044">
    <property type="protein sequence ID" value="RIA96517.1"/>
    <property type="molecule type" value="Genomic_DNA"/>
</dbReference>
<dbReference type="STRING" id="658196.A0A397TJ81"/>
<comment type="caution">
    <text evidence="2">The sequence shown here is derived from an EMBL/GenBank/DDBJ whole genome shotgun (WGS) entry which is preliminary data.</text>
</comment>
<keyword evidence="3" id="KW-1185">Reference proteome</keyword>
<feature type="compositionally biased region" description="Basic residues" evidence="1">
    <location>
        <begin position="16"/>
        <end position="27"/>
    </location>
</feature>
<gene>
    <name evidence="2" type="ORF">C1645_385480</name>
</gene>
<proteinExistence type="predicted"/>
<name>A0A397TJ81_9GLOM</name>
<evidence type="ECO:0000313" key="3">
    <source>
        <dbReference type="Proteomes" id="UP000265703"/>
    </source>
</evidence>
<dbReference type="Proteomes" id="UP000265703">
    <property type="component" value="Unassembled WGS sequence"/>
</dbReference>
<sequence length="208" mass="24188">MDNNISRQFMRDTGRHRYLNGSNHTRKRSFDKMNEDDVGSTLSRPAKRAFETSETDFNSLMIEELFLSRIVSIARSRIDYEKVEVYFNEKDVKLEPIRPNDIRQTAKSMSPEVDFDKAIDKSLDFLDENAPLSLSTTIPTFKISIRSLLARFPRANDLCLNIFSDVFVRLAGVRLTKMTNPEVILTTCLQSRYIPKMVEVFLHKKFSY</sequence>
<dbReference type="OrthoDB" id="10418989at2759"/>
<feature type="region of interest" description="Disordered" evidence="1">
    <location>
        <begin position="1"/>
        <end position="42"/>
    </location>
</feature>